<dbReference type="PROSITE" id="PS50928">
    <property type="entry name" value="ABC_TM1"/>
    <property type="match status" value="1"/>
</dbReference>
<reference evidence="12 14" key="1">
    <citation type="journal article" date="2004" name="J. Bacteriol.">
        <title>An evolutionary hot spot: the pNGR234b replicon of Rhizobium sp. strain NGR234.</title>
        <authorList>
            <person name="Streit W.R."/>
            <person name="Schmitz R.A."/>
            <person name="Perret X."/>
            <person name="Staehelin C."/>
            <person name="Deakin W.J."/>
            <person name="Raasch C."/>
            <person name="Liesegang H."/>
            <person name="Broughton W.J."/>
        </authorList>
    </citation>
    <scope>NUCLEOTIDE SEQUENCE</scope>
    <source>
        <strain evidence="14">NBRC 101917 / NGR234</strain>
        <strain evidence="12">NGR234</strain>
        <plasmid evidence="12">megaplasmid 2</plasmid>
    </source>
</reference>
<organism evidence="12">
    <name type="scientific">Sinorhizobium fredii (strain NBRC 101917 / NGR234)</name>
    <dbReference type="NCBI Taxonomy" id="394"/>
    <lineage>
        <taxon>Bacteria</taxon>
        <taxon>Pseudomonadati</taxon>
        <taxon>Pseudomonadota</taxon>
        <taxon>Alphaproteobacteria</taxon>
        <taxon>Hyphomicrobiales</taxon>
        <taxon>Rhizobiaceae</taxon>
        <taxon>Sinorhizobium/Ensifer group</taxon>
        <taxon>Sinorhizobium</taxon>
    </lineage>
</organism>
<keyword evidence="7 9" id="KW-0472">Membrane</keyword>
<evidence type="ECO:0000256" key="10">
    <source>
        <dbReference type="SAM" id="MobiDB-lite"/>
    </source>
</evidence>
<evidence type="ECO:0000256" key="1">
    <source>
        <dbReference type="ARBA" id="ARBA00004651"/>
    </source>
</evidence>
<feature type="compositionally biased region" description="Basic and acidic residues" evidence="10">
    <location>
        <begin position="16"/>
        <end position="25"/>
    </location>
</feature>
<dbReference type="AlphaFoldDB" id="Q6W2B2"/>
<dbReference type="PANTHER" id="PTHR30151:SF25">
    <property type="entry name" value="TAURINE TRANSPORT SYSTEM PERMEASE PROTEIN TAUC"/>
    <property type="match status" value="1"/>
</dbReference>
<dbReference type="GO" id="GO:0005886">
    <property type="term" value="C:plasma membrane"/>
    <property type="evidence" value="ECO:0007669"/>
    <property type="project" value="UniProtKB-SubCell"/>
</dbReference>
<comment type="similarity">
    <text evidence="2 9">Belongs to the binding-protein-dependent transport system permease family.</text>
</comment>
<dbReference type="RefSeq" id="WP_015887837.1">
    <property type="nucleotide sequence ID" value="NC_012586.1"/>
</dbReference>
<evidence type="ECO:0000259" key="11">
    <source>
        <dbReference type="PROSITE" id="PS50928"/>
    </source>
</evidence>
<evidence type="ECO:0000256" key="2">
    <source>
        <dbReference type="ARBA" id="ARBA00009306"/>
    </source>
</evidence>
<dbReference type="InterPro" id="IPR000515">
    <property type="entry name" value="MetI-like"/>
</dbReference>
<geneLocation type="plasmid" evidence="13">
    <name>pNGR234b</name>
</geneLocation>
<feature type="transmembrane region" description="Helical" evidence="9">
    <location>
        <begin position="196"/>
        <end position="217"/>
    </location>
</feature>
<feature type="transmembrane region" description="Helical" evidence="9">
    <location>
        <begin position="243"/>
        <end position="266"/>
    </location>
</feature>
<dbReference type="Proteomes" id="UP000001054">
    <property type="component" value="Plasmid pNGR234b"/>
</dbReference>
<evidence type="ECO:0000313" key="14">
    <source>
        <dbReference type="Proteomes" id="UP000001054"/>
    </source>
</evidence>
<evidence type="ECO:0000313" key="13">
    <source>
        <dbReference type="EMBL" id="ACP23214.1"/>
    </source>
</evidence>
<keyword evidence="12" id="KW-0614">Plasmid</keyword>
<dbReference type="FunFam" id="1.10.3720.10:FF:000003">
    <property type="entry name" value="Aliphatic sulfonate ABC transporter permease"/>
    <property type="match status" value="1"/>
</dbReference>
<dbReference type="InterPro" id="IPR035906">
    <property type="entry name" value="MetI-like_sf"/>
</dbReference>
<evidence type="ECO:0000256" key="8">
    <source>
        <dbReference type="ARBA" id="ARBA00056719"/>
    </source>
</evidence>
<dbReference type="GO" id="GO:0010438">
    <property type="term" value="P:cellular response to sulfur starvation"/>
    <property type="evidence" value="ECO:0007669"/>
    <property type="project" value="TreeGrafter"/>
</dbReference>
<evidence type="ECO:0000256" key="6">
    <source>
        <dbReference type="ARBA" id="ARBA00022989"/>
    </source>
</evidence>
<evidence type="ECO:0000256" key="7">
    <source>
        <dbReference type="ARBA" id="ARBA00023136"/>
    </source>
</evidence>
<dbReference type="OrthoDB" id="9799271at2"/>
<keyword evidence="5 9" id="KW-0812">Transmembrane</keyword>
<accession>Q6W2B2</accession>
<feature type="region of interest" description="Disordered" evidence="10">
    <location>
        <begin position="1"/>
        <end position="25"/>
    </location>
</feature>
<proteinExistence type="inferred from homology"/>
<gene>
    <name evidence="13" type="ordered locus">NGR_b17630</name>
    <name evidence="12" type="ORF">RNGR00079</name>
</gene>
<feature type="transmembrane region" description="Helical" evidence="9">
    <location>
        <begin position="32"/>
        <end position="50"/>
    </location>
</feature>
<evidence type="ECO:0000256" key="4">
    <source>
        <dbReference type="ARBA" id="ARBA00022475"/>
    </source>
</evidence>
<dbReference type="EMBL" id="AY316746">
    <property type="protein sequence ID" value="AAQ87105.1"/>
    <property type="molecule type" value="Genomic_DNA"/>
</dbReference>
<dbReference type="SUPFAM" id="SSF161098">
    <property type="entry name" value="MetI-like"/>
    <property type="match status" value="1"/>
</dbReference>
<dbReference type="PANTHER" id="PTHR30151">
    <property type="entry name" value="ALKANE SULFONATE ABC TRANSPORTER-RELATED, MEMBRANE SUBUNIT"/>
    <property type="match status" value="1"/>
</dbReference>
<keyword evidence="6 9" id="KW-1133">Transmembrane helix</keyword>
<keyword evidence="3 9" id="KW-0813">Transport</keyword>
<feature type="compositionally biased region" description="Polar residues" evidence="10">
    <location>
        <begin position="1"/>
        <end position="11"/>
    </location>
</feature>
<name>Q6W2B2_SINFN</name>
<dbReference type="PATRIC" id="fig|394.7.peg.2180"/>
<dbReference type="HOGENOM" id="CLU_046113_1_0_5"/>
<evidence type="ECO:0000256" key="5">
    <source>
        <dbReference type="ARBA" id="ARBA00022692"/>
    </source>
</evidence>
<reference evidence="13 14" key="2">
    <citation type="journal article" date="2009" name="Appl. Environ. Microbiol.">
        <title>Rhizobium sp. strain NGR234 possesses a remarkable number of secretion systems.</title>
        <authorList>
            <person name="Schmeisser C."/>
            <person name="Liesegang H."/>
            <person name="Krysciak D."/>
            <person name="Bakkou N."/>
            <person name="Le Quere A."/>
            <person name="Wollherr A."/>
            <person name="Heinemeyer I."/>
            <person name="Morgenstern B."/>
            <person name="Pommerening-Roeser A."/>
            <person name="Flores M."/>
            <person name="Palacios R."/>
            <person name="Brenner S."/>
            <person name="Gottschalk G."/>
            <person name="Schmitz R.A."/>
            <person name="Broughton W.J."/>
            <person name="Perret X."/>
            <person name="Strittmatter A.W."/>
            <person name="Streit W.R."/>
        </authorList>
    </citation>
    <scope>NUCLEOTIDE SEQUENCE [LARGE SCALE GENOMIC DNA]</scope>
    <source>
        <strain evidence="14">NBRC 101917 / NGR234</strain>
        <strain evidence="13">NGR234</strain>
        <plasmid evidence="13">pNGR234b</plasmid>
    </source>
</reference>
<keyword evidence="4" id="KW-1003">Cell membrane</keyword>
<feature type="domain" description="ABC transmembrane type-1" evidence="11">
    <location>
        <begin position="90"/>
        <end position="270"/>
    </location>
</feature>
<evidence type="ECO:0000256" key="9">
    <source>
        <dbReference type="RuleBase" id="RU363032"/>
    </source>
</evidence>
<comment type="function">
    <text evidence="8">Probably part of an ABC transporter complex. Probably responsible for the translocation of the substrate across the membrane.</text>
</comment>
<dbReference type="CDD" id="cd06261">
    <property type="entry name" value="TM_PBP2"/>
    <property type="match status" value="1"/>
</dbReference>
<protein>
    <submittedName>
        <fullName evidence="12 13">Transporter</fullName>
    </submittedName>
</protein>
<dbReference type="KEGG" id="rhi:NGR_b17630"/>
<dbReference type="Gene3D" id="1.10.3720.10">
    <property type="entry name" value="MetI-like"/>
    <property type="match status" value="1"/>
</dbReference>
<dbReference type="GO" id="GO:0042918">
    <property type="term" value="P:alkanesulfonate transmembrane transport"/>
    <property type="evidence" value="ECO:0007669"/>
    <property type="project" value="UniProtKB-ARBA"/>
</dbReference>
<geneLocation type="plasmid" evidence="14">
    <name>sym pNGR234b</name>
</geneLocation>
<keyword evidence="14" id="KW-1185">Reference proteome</keyword>
<dbReference type="EMBL" id="CP000874">
    <property type="protein sequence ID" value="ACP23214.1"/>
    <property type="molecule type" value="Genomic_DNA"/>
</dbReference>
<feature type="transmembrane region" description="Helical" evidence="9">
    <location>
        <begin position="97"/>
        <end position="116"/>
    </location>
</feature>
<feature type="transmembrane region" description="Helical" evidence="9">
    <location>
        <begin position="128"/>
        <end position="150"/>
    </location>
</feature>
<feature type="transmembrane region" description="Helical" evidence="9">
    <location>
        <begin position="156"/>
        <end position="175"/>
    </location>
</feature>
<comment type="subcellular location">
    <subcellularLocation>
        <location evidence="1 9">Cell membrane</location>
        <topology evidence="1 9">Multi-pass membrane protein</topology>
    </subcellularLocation>
</comment>
<geneLocation type="plasmid" evidence="12">
    <name>megaplasmid 2</name>
</geneLocation>
<evidence type="ECO:0000313" key="12">
    <source>
        <dbReference type="EMBL" id="AAQ87105.1"/>
    </source>
</evidence>
<dbReference type="Pfam" id="PF00528">
    <property type="entry name" value="BPD_transp_1"/>
    <property type="match status" value="1"/>
</dbReference>
<evidence type="ECO:0000256" key="3">
    <source>
        <dbReference type="ARBA" id="ARBA00022448"/>
    </source>
</evidence>
<sequence length="284" mass="29905">MTLTTDLNQSYGYDATAERREPERPPVRRRQVPVWLISLLTVISLLLIWAAAASAELVSPVFLPSPAVVASSLWNLVTVGFVDSTLAQHVLASLGRVLGALGVAVLIGVPAGLAIGTSRIGRGILDPIVEFLRPLPPLAYLPLIIIWFGIGEVSKMTVIALSMLPSIVISTAAGVRSVPKDHINAARAFGATRRQVTLHVVLPSALASILTGTRIALGTGWSTLVAAELVAATRGLGFMIQSAAQFLVTDVVIAGIAVIALIAILLEIAARALEKWLAPWASAR</sequence>